<name>A0ABY4KAT2_9FLAO</name>
<keyword evidence="1 2" id="KW-0732">Signal</keyword>
<feature type="chain" id="PRO_5045464719" evidence="2">
    <location>
        <begin position="20"/>
        <end position="266"/>
    </location>
</feature>
<dbReference type="EMBL" id="CP096205">
    <property type="protein sequence ID" value="UPQ77669.1"/>
    <property type="molecule type" value="Genomic_DNA"/>
</dbReference>
<dbReference type="Pfam" id="PF18962">
    <property type="entry name" value="Por_Secre_tail"/>
    <property type="match status" value="1"/>
</dbReference>
<keyword evidence="5" id="KW-1185">Reference proteome</keyword>
<protein>
    <submittedName>
        <fullName evidence="4">T9SS type A sorting domain-containing protein</fullName>
    </submittedName>
</protein>
<dbReference type="RefSeq" id="WP_248432539.1">
    <property type="nucleotide sequence ID" value="NZ_CP096205.1"/>
</dbReference>
<dbReference type="SUPFAM" id="SSF49785">
    <property type="entry name" value="Galactose-binding domain-like"/>
    <property type="match status" value="1"/>
</dbReference>
<dbReference type="NCBIfam" id="TIGR04183">
    <property type="entry name" value="Por_Secre_tail"/>
    <property type="match status" value="1"/>
</dbReference>
<proteinExistence type="predicted"/>
<organism evidence="4 5">
    <name type="scientific">Flavobacterium azooxidireducens</name>
    <dbReference type="NCBI Taxonomy" id="1871076"/>
    <lineage>
        <taxon>Bacteria</taxon>
        <taxon>Pseudomonadati</taxon>
        <taxon>Bacteroidota</taxon>
        <taxon>Flavobacteriia</taxon>
        <taxon>Flavobacteriales</taxon>
        <taxon>Flavobacteriaceae</taxon>
        <taxon>Flavobacterium</taxon>
    </lineage>
</organism>
<dbReference type="InterPro" id="IPR008979">
    <property type="entry name" value="Galactose-bd-like_sf"/>
</dbReference>
<evidence type="ECO:0000313" key="4">
    <source>
        <dbReference type="EMBL" id="UPQ77669.1"/>
    </source>
</evidence>
<accession>A0ABY4KAT2</accession>
<sequence>MKKLYTLSLILLISGFSFAQNVITNGGFESWTEGTPDGWLITLGNNGGSVSQETTIVHEGQSSVRLVAPNGTGNNRVGFTDFAVTPGTNYTLTYWYYDQDNNARFRHWASFRSDTAALPNNQQVPEFQPSTYNENTTGWQQVTVTGVAPAAATIMRLDFRVFQESNDASGGSVFIDNVAFGTNLSVNKNSIEGLKVYPNPVTNGTLYISTQANAERTIQIYDILGKQVANKVTSNEAINVSNLNAGVYIVKITEEGKTASRKLVIN</sequence>
<evidence type="ECO:0000256" key="2">
    <source>
        <dbReference type="SAM" id="SignalP"/>
    </source>
</evidence>
<gene>
    <name evidence="4" type="ORF">M0M57_08485</name>
</gene>
<reference evidence="4" key="1">
    <citation type="submission" date="2022-04" db="EMBL/GenBank/DDBJ databases">
        <title>Consumption of N2O by Flavobacterium azooxidireducens sp. nov. isolated from Decomposing Leaf Litter of Phragmites australis (Cav.).</title>
        <authorList>
            <person name="Behrendt U."/>
            <person name="Spanner T."/>
            <person name="Augustin J."/>
            <person name="Horn M.A."/>
            <person name="Kolb S."/>
            <person name="Ulrich A."/>
        </authorList>
    </citation>
    <scope>NUCLEOTIDE SEQUENCE</scope>
    <source>
        <strain evidence="4">IGB 4-14</strain>
    </source>
</reference>
<feature type="signal peptide" evidence="2">
    <location>
        <begin position="1"/>
        <end position="19"/>
    </location>
</feature>
<evidence type="ECO:0000256" key="1">
    <source>
        <dbReference type="ARBA" id="ARBA00022729"/>
    </source>
</evidence>
<evidence type="ECO:0000313" key="5">
    <source>
        <dbReference type="Proteomes" id="UP000830583"/>
    </source>
</evidence>
<dbReference type="InterPro" id="IPR026444">
    <property type="entry name" value="Secre_tail"/>
</dbReference>
<dbReference type="Proteomes" id="UP000830583">
    <property type="component" value="Chromosome"/>
</dbReference>
<evidence type="ECO:0000259" key="3">
    <source>
        <dbReference type="Pfam" id="PF18962"/>
    </source>
</evidence>
<feature type="domain" description="Secretion system C-terminal sorting" evidence="3">
    <location>
        <begin position="196"/>
        <end position="265"/>
    </location>
</feature>
<dbReference type="Gene3D" id="2.60.120.260">
    <property type="entry name" value="Galactose-binding domain-like"/>
    <property type="match status" value="1"/>
</dbReference>